<evidence type="ECO:0000256" key="1">
    <source>
        <dbReference type="SAM" id="MobiDB-lite"/>
    </source>
</evidence>
<reference evidence="2" key="1">
    <citation type="journal article" date="2022" name="bioRxiv">
        <title>Sequencing and chromosome-scale assembly of the giantPleurodeles waltlgenome.</title>
        <authorList>
            <person name="Brown T."/>
            <person name="Elewa A."/>
            <person name="Iarovenko S."/>
            <person name="Subramanian E."/>
            <person name="Araus A.J."/>
            <person name="Petzold A."/>
            <person name="Susuki M."/>
            <person name="Suzuki K.-i.T."/>
            <person name="Hayashi T."/>
            <person name="Toyoda A."/>
            <person name="Oliveira C."/>
            <person name="Osipova E."/>
            <person name="Leigh N.D."/>
            <person name="Simon A."/>
            <person name="Yun M.H."/>
        </authorList>
    </citation>
    <scope>NUCLEOTIDE SEQUENCE</scope>
    <source>
        <strain evidence="2">20211129_DDA</strain>
        <tissue evidence="2">Liver</tissue>
    </source>
</reference>
<proteinExistence type="predicted"/>
<evidence type="ECO:0000313" key="3">
    <source>
        <dbReference type="Proteomes" id="UP001066276"/>
    </source>
</evidence>
<feature type="region of interest" description="Disordered" evidence="1">
    <location>
        <begin position="59"/>
        <end position="83"/>
    </location>
</feature>
<dbReference type="Proteomes" id="UP001066276">
    <property type="component" value="Chromosome 5"/>
</dbReference>
<name>A0AAV7RL42_PLEWA</name>
<accession>A0AAV7RL42</accession>
<comment type="caution">
    <text evidence="2">The sequence shown here is derived from an EMBL/GenBank/DDBJ whole genome shotgun (WGS) entry which is preliminary data.</text>
</comment>
<sequence>MHAGCLSGAPSEDAAVVKEKALSLVVSGCQGLVVPGWAEPHMGRNKPPHTKVAETKMDQYTTPRDMGPGPVQGAAKEAEETPTHWILRHF</sequence>
<organism evidence="2 3">
    <name type="scientific">Pleurodeles waltl</name>
    <name type="common">Iberian ribbed newt</name>
    <dbReference type="NCBI Taxonomy" id="8319"/>
    <lineage>
        <taxon>Eukaryota</taxon>
        <taxon>Metazoa</taxon>
        <taxon>Chordata</taxon>
        <taxon>Craniata</taxon>
        <taxon>Vertebrata</taxon>
        <taxon>Euteleostomi</taxon>
        <taxon>Amphibia</taxon>
        <taxon>Batrachia</taxon>
        <taxon>Caudata</taxon>
        <taxon>Salamandroidea</taxon>
        <taxon>Salamandridae</taxon>
        <taxon>Pleurodelinae</taxon>
        <taxon>Pleurodeles</taxon>
    </lineage>
</organism>
<keyword evidence="3" id="KW-1185">Reference proteome</keyword>
<gene>
    <name evidence="2" type="ORF">NDU88_005468</name>
</gene>
<protein>
    <submittedName>
        <fullName evidence="2">Uncharacterized protein</fullName>
    </submittedName>
</protein>
<evidence type="ECO:0000313" key="2">
    <source>
        <dbReference type="EMBL" id="KAJ1152693.1"/>
    </source>
</evidence>
<dbReference type="EMBL" id="JANPWB010000009">
    <property type="protein sequence ID" value="KAJ1152693.1"/>
    <property type="molecule type" value="Genomic_DNA"/>
</dbReference>
<dbReference type="AlphaFoldDB" id="A0AAV7RL42"/>